<dbReference type="Pfam" id="PF00069">
    <property type="entry name" value="Pkinase"/>
    <property type="match status" value="1"/>
</dbReference>
<dbReference type="InterPro" id="IPR051681">
    <property type="entry name" value="Ser/Thr_Kinases-Pseudokinases"/>
</dbReference>
<dbReference type="InterPro" id="IPR013088">
    <property type="entry name" value="Znf_NHR/GATA"/>
</dbReference>
<dbReference type="Pfam" id="PF00320">
    <property type="entry name" value="GATA"/>
    <property type="match status" value="2"/>
</dbReference>
<name>A0A8H6XPA5_9AGAR</name>
<keyword evidence="1" id="KW-0863">Zinc-finger</keyword>
<dbReference type="GO" id="GO:0006355">
    <property type="term" value="P:regulation of DNA-templated transcription"/>
    <property type="evidence" value="ECO:0007669"/>
    <property type="project" value="InterPro"/>
</dbReference>
<dbReference type="GO" id="GO:0008270">
    <property type="term" value="F:zinc ion binding"/>
    <property type="evidence" value="ECO:0007669"/>
    <property type="project" value="UniProtKB-KW"/>
</dbReference>
<comment type="caution">
    <text evidence="6">The sequence shown here is derived from an EMBL/GenBank/DDBJ whole genome shotgun (WGS) entry which is preliminary data.</text>
</comment>
<sequence>MSSFPSGPSLPGNPGKRNAKAVMKKHICPVCERGFSTAGHLGRHAQIHTNERTHECPFPGCRQTECAHQDNLQQHYRGHLSRETPAPRNLRYHRGDWRKESPPIPDGPPNRPPTLRQSSSGVSRRSSIGGTSDFSSDQFSDSHCWQSEWNLPNYDVPAHQLVLNELDLTGEVTKLDAYPFDSGGVADIYRGMLRTSGSPVAIKIFRRMHAEPEMLEKTSRSLYEEARIWRRLEHPNILSILGIALDLGLSPALVSPLCTGPIMKYVQQNSKNPQEKLQMVIGVATGLSYLHSEGIVHGNLCTKKILVYNDGIPVICGYGMSKTLGQPAHTTSLLSSPIRFTPPESFSEAGTPSIQITSRDVYSFSMVALEILSELEPFHHLSTEHAVFMHILRGGQPIRTQLNPETFTNSIWRLLDSLWDHNPLLRPGMSDVLASLYQIRRDDPGRREKDYIEHKRTSLYLLHLEARRTTEYPVGRKPHLRHDTSLSDIHGRDLTGRVTQDDQYPFAGGGNSNIYRGKLARTNGRKIRVAIKMIRMSDDGSSQLEDILRRLDREVEIWVRLKHKNVLPLIGICNDIGTLPTPWPVLISPFHKFGHIGTYLKKYPSANRQDLVSGAASGLQYLHAHDIIHGDLKVQNVLVDKRGAPCICDFGISKIINRRGFTTSSLGTAPYMAPELFIVVDGPAQESSPTTTKSSDVYSFGLLVLEILTSQPPKGRPSRSIVTVKTLNELRPKRADYDEIQVPEGTWSVLNLCWTFEPHLRPTITEVLRALSTDASGTSKLAELPDEIMQNARPPKSLSPHEQEFDEQQHGMDLDHRPHTHPTASSAGMGPPTEVPQRDAQQGGVTSDGGRLGTGARALNTNGMKPECSNCGATYTPLWRHGFNDKLNCNACGLYYKLHKRPRPMTMRNTGGGGEGRGQLMYAAAADGMGAIQCYNCHTTSTPLLRKHDTDKTICNACELHGSLSQNSLKSNVIRKRSRHEACSDGASSCYTSSSSCPATSSASAGCASPSYNEQHSDVLPFARVKLSEIAAPRASKCRRLNVDSASEPLSSADIVSIRNASGPGPRCAIPVKEVKAAGSQCTRRSSMLWHNTTTATPPLTRSGARTRKTRASAMCICGLYYKLYGSARPISMKSDVIRKRLRHDTRRSGGIRFRVRNADCQPRRQPLCVACARLSFVLYLRLTLFHARRHHYPQLRHSFCTASIAQCCGSLFS</sequence>
<dbReference type="GO" id="GO:0016787">
    <property type="term" value="F:hydrolase activity"/>
    <property type="evidence" value="ECO:0007669"/>
    <property type="project" value="UniProtKB-KW"/>
</dbReference>
<dbReference type="InterPro" id="IPR013087">
    <property type="entry name" value="Znf_C2H2_type"/>
</dbReference>
<dbReference type="PROSITE" id="PS50114">
    <property type="entry name" value="GATA_ZN_FINGER_2"/>
    <property type="match status" value="3"/>
</dbReference>
<dbReference type="OrthoDB" id="4062651at2759"/>
<evidence type="ECO:0000313" key="6">
    <source>
        <dbReference type="EMBL" id="KAF7343895.1"/>
    </source>
</evidence>
<protein>
    <submittedName>
        <fullName evidence="6">Glycoside hydrolase family 76 protein</fullName>
    </submittedName>
</protein>
<dbReference type="Gene3D" id="3.30.160.60">
    <property type="entry name" value="Classic Zinc Finger"/>
    <property type="match status" value="1"/>
</dbReference>
<dbReference type="GO" id="GO:0043565">
    <property type="term" value="F:sequence-specific DNA binding"/>
    <property type="evidence" value="ECO:0007669"/>
    <property type="project" value="InterPro"/>
</dbReference>
<dbReference type="SMART" id="SM00401">
    <property type="entry name" value="ZnF_GATA"/>
    <property type="match status" value="2"/>
</dbReference>
<dbReference type="SUPFAM" id="SSF57716">
    <property type="entry name" value="Glucocorticoid receptor-like (DNA-binding domain)"/>
    <property type="match status" value="2"/>
</dbReference>
<feature type="domain" description="Protein kinase" evidence="3">
    <location>
        <begin position="500"/>
        <end position="781"/>
    </location>
</feature>
<feature type="compositionally biased region" description="Basic and acidic residues" evidence="2">
    <location>
        <begin position="799"/>
        <end position="817"/>
    </location>
</feature>
<dbReference type="GO" id="GO:0004674">
    <property type="term" value="F:protein serine/threonine kinase activity"/>
    <property type="evidence" value="ECO:0007669"/>
    <property type="project" value="TreeGrafter"/>
</dbReference>
<dbReference type="PROSITE" id="PS50157">
    <property type="entry name" value="ZINC_FINGER_C2H2_2"/>
    <property type="match status" value="1"/>
</dbReference>
<feature type="domain" description="GATA-type" evidence="4">
    <location>
        <begin position="867"/>
        <end position="917"/>
    </location>
</feature>
<feature type="domain" description="GATA-type" evidence="4">
    <location>
        <begin position="1118"/>
        <end position="1141"/>
    </location>
</feature>
<dbReference type="Proteomes" id="UP000620124">
    <property type="component" value="Unassembled WGS sequence"/>
</dbReference>
<organism evidence="6 7">
    <name type="scientific">Mycena venus</name>
    <dbReference type="NCBI Taxonomy" id="2733690"/>
    <lineage>
        <taxon>Eukaryota</taxon>
        <taxon>Fungi</taxon>
        <taxon>Dikarya</taxon>
        <taxon>Basidiomycota</taxon>
        <taxon>Agaricomycotina</taxon>
        <taxon>Agaricomycetes</taxon>
        <taxon>Agaricomycetidae</taxon>
        <taxon>Agaricales</taxon>
        <taxon>Marasmiineae</taxon>
        <taxon>Mycenaceae</taxon>
        <taxon>Mycena</taxon>
    </lineage>
</organism>
<evidence type="ECO:0000256" key="1">
    <source>
        <dbReference type="PROSITE-ProRule" id="PRU00042"/>
    </source>
</evidence>
<reference evidence="6" key="1">
    <citation type="submission" date="2020-05" db="EMBL/GenBank/DDBJ databases">
        <title>Mycena genomes resolve the evolution of fungal bioluminescence.</title>
        <authorList>
            <person name="Tsai I.J."/>
        </authorList>
    </citation>
    <scope>NUCLEOTIDE SEQUENCE</scope>
    <source>
        <strain evidence="6">CCC161011</strain>
    </source>
</reference>
<dbReference type="InterPro" id="IPR001245">
    <property type="entry name" value="Ser-Thr/Tyr_kinase_cat_dom"/>
</dbReference>
<dbReference type="SUPFAM" id="SSF57667">
    <property type="entry name" value="beta-beta-alpha zinc fingers"/>
    <property type="match status" value="1"/>
</dbReference>
<dbReference type="InterPro" id="IPR008271">
    <property type="entry name" value="Ser/Thr_kinase_AS"/>
</dbReference>
<feature type="compositionally biased region" description="Low complexity" evidence="2">
    <location>
        <begin position="116"/>
        <end position="138"/>
    </location>
</feature>
<dbReference type="PRINTS" id="PR00619">
    <property type="entry name" value="GATAZNFINGER"/>
</dbReference>
<dbReference type="Gene3D" id="1.10.510.10">
    <property type="entry name" value="Transferase(Phosphotransferase) domain 1"/>
    <property type="match status" value="2"/>
</dbReference>
<dbReference type="PANTHER" id="PTHR44329">
    <property type="entry name" value="SERINE/THREONINE-PROTEIN KINASE TNNI3K-RELATED"/>
    <property type="match status" value="1"/>
</dbReference>
<dbReference type="SUPFAM" id="SSF56112">
    <property type="entry name" value="Protein kinase-like (PK-like)"/>
    <property type="match status" value="2"/>
</dbReference>
<dbReference type="CDD" id="cd00202">
    <property type="entry name" value="ZnF_GATA"/>
    <property type="match status" value="1"/>
</dbReference>
<accession>A0A8H6XPA5</accession>
<evidence type="ECO:0000256" key="2">
    <source>
        <dbReference type="SAM" id="MobiDB-lite"/>
    </source>
</evidence>
<dbReference type="PANTHER" id="PTHR44329:SF214">
    <property type="entry name" value="PROTEIN KINASE DOMAIN-CONTAINING PROTEIN"/>
    <property type="match status" value="1"/>
</dbReference>
<dbReference type="PROSITE" id="PS50011">
    <property type="entry name" value="PROTEIN_KINASE_DOM"/>
    <property type="match status" value="2"/>
</dbReference>
<feature type="compositionally biased region" description="Pro residues" evidence="2">
    <location>
        <begin position="102"/>
        <end position="112"/>
    </location>
</feature>
<feature type="domain" description="Protein kinase" evidence="3">
    <location>
        <begin position="174"/>
        <end position="438"/>
    </location>
</feature>
<dbReference type="EMBL" id="JACAZI010000015">
    <property type="protein sequence ID" value="KAF7343895.1"/>
    <property type="molecule type" value="Genomic_DNA"/>
</dbReference>
<dbReference type="SMART" id="SM00220">
    <property type="entry name" value="S_TKc"/>
    <property type="match status" value="2"/>
</dbReference>
<feature type="region of interest" description="Disordered" evidence="2">
    <location>
        <begin position="781"/>
        <end position="857"/>
    </location>
</feature>
<evidence type="ECO:0000259" key="3">
    <source>
        <dbReference type="PROSITE" id="PS50011"/>
    </source>
</evidence>
<feature type="domain" description="C2H2-type" evidence="5">
    <location>
        <begin position="26"/>
        <end position="53"/>
    </location>
</feature>
<proteinExistence type="predicted"/>
<keyword evidence="6" id="KW-0378">Hydrolase</keyword>
<feature type="domain" description="GATA-type" evidence="4">
    <location>
        <begin position="928"/>
        <end position="961"/>
    </location>
</feature>
<evidence type="ECO:0000313" key="7">
    <source>
        <dbReference type="Proteomes" id="UP000620124"/>
    </source>
</evidence>
<dbReference type="InterPro" id="IPR000679">
    <property type="entry name" value="Znf_GATA"/>
</dbReference>
<gene>
    <name evidence="6" type="ORF">MVEN_01678200</name>
</gene>
<evidence type="ECO:0000259" key="4">
    <source>
        <dbReference type="PROSITE" id="PS50114"/>
    </source>
</evidence>
<dbReference type="Pfam" id="PF07714">
    <property type="entry name" value="PK_Tyr_Ser-Thr"/>
    <property type="match status" value="1"/>
</dbReference>
<dbReference type="PROSITE" id="PS00108">
    <property type="entry name" value="PROTEIN_KINASE_ST"/>
    <property type="match status" value="1"/>
</dbReference>
<keyword evidence="7" id="KW-1185">Reference proteome</keyword>
<dbReference type="InterPro" id="IPR000719">
    <property type="entry name" value="Prot_kinase_dom"/>
</dbReference>
<evidence type="ECO:0000259" key="5">
    <source>
        <dbReference type="PROSITE" id="PS50157"/>
    </source>
</evidence>
<dbReference type="GO" id="GO:0005524">
    <property type="term" value="F:ATP binding"/>
    <property type="evidence" value="ECO:0007669"/>
    <property type="project" value="InterPro"/>
</dbReference>
<keyword evidence="1" id="KW-0862">Zinc</keyword>
<feature type="region of interest" description="Disordered" evidence="2">
    <location>
        <begin position="77"/>
        <end position="138"/>
    </location>
</feature>
<dbReference type="SMART" id="SM00355">
    <property type="entry name" value="ZnF_C2H2"/>
    <property type="match status" value="2"/>
</dbReference>
<keyword evidence="1" id="KW-0479">Metal-binding</keyword>
<dbReference type="InterPro" id="IPR011009">
    <property type="entry name" value="Kinase-like_dom_sf"/>
</dbReference>
<dbReference type="InterPro" id="IPR036236">
    <property type="entry name" value="Znf_C2H2_sf"/>
</dbReference>
<dbReference type="PROSITE" id="PS00028">
    <property type="entry name" value="ZINC_FINGER_C2H2_1"/>
    <property type="match status" value="1"/>
</dbReference>
<dbReference type="Gene3D" id="3.30.50.10">
    <property type="entry name" value="Erythroid Transcription Factor GATA-1, subunit A"/>
    <property type="match status" value="3"/>
</dbReference>
<dbReference type="AlphaFoldDB" id="A0A8H6XPA5"/>